<comment type="caution">
    <text evidence="5">The sequence shown here is derived from an EMBL/GenBank/DDBJ whole genome shotgun (WGS) entry which is preliminary data.</text>
</comment>
<dbReference type="InterPro" id="IPR009014">
    <property type="entry name" value="Transketo_C/PFOR_II"/>
</dbReference>
<protein>
    <submittedName>
        <fullName evidence="5">Alpha-ketoacid dehydrogenase subunit beta</fullName>
    </submittedName>
</protein>
<dbReference type="Proteomes" id="UP000317944">
    <property type="component" value="Unassembled WGS sequence"/>
</dbReference>
<accession>A0A544UCI1</accession>
<comment type="cofactor">
    <cofactor evidence="1">
        <name>thiamine diphosphate</name>
        <dbReference type="ChEBI" id="CHEBI:58937"/>
    </cofactor>
</comment>
<evidence type="ECO:0000313" key="6">
    <source>
        <dbReference type="Proteomes" id="UP000317944"/>
    </source>
</evidence>
<dbReference type="Pfam" id="PF02780">
    <property type="entry name" value="Transketolase_C"/>
    <property type="match status" value="1"/>
</dbReference>
<dbReference type="InterPro" id="IPR033248">
    <property type="entry name" value="Transketolase_C"/>
</dbReference>
<feature type="domain" description="Transketolase-like pyrimidine-binding" evidence="4">
    <location>
        <begin position="4"/>
        <end position="179"/>
    </location>
</feature>
<evidence type="ECO:0000256" key="2">
    <source>
        <dbReference type="ARBA" id="ARBA00023002"/>
    </source>
</evidence>
<dbReference type="Gene3D" id="3.40.50.920">
    <property type="match status" value="1"/>
</dbReference>
<dbReference type="SUPFAM" id="SSF52922">
    <property type="entry name" value="TK C-terminal domain-like"/>
    <property type="match status" value="1"/>
</dbReference>
<dbReference type="PANTHER" id="PTHR43257">
    <property type="entry name" value="PYRUVATE DEHYDROGENASE E1 COMPONENT BETA SUBUNIT"/>
    <property type="match status" value="1"/>
</dbReference>
<dbReference type="EMBL" id="SADV01000015">
    <property type="protein sequence ID" value="TQR30050.1"/>
    <property type="molecule type" value="Genomic_DNA"/>
</dbReference>
<organism evidence="5 6">
    <name type="scientific">Lysinibacillus sphaericus</name>
    <name type="common">Bacillus sphaericus</name>
    <dbReference type="NCBI Taxonomy" id="1421"/>
    <lineage>
        <taxon>Bacteria</taxon>
        <taxon>Bacillati</taxon>
        <taxon>Bacillota</taxon>
        <taxon>Bacilli</taxon>
        <taxon>Bacillales</taxon>
        <taxon>Bacillaceae</taxon>
        <taxon>Lysinibacillus</taxon>
    </lineage>
</organism>
<evidence type="ECO:0000313" key="5">
    <source>
        <dbReference type="EMBL" id="TQR30050.1"/>
    </source>
</evidence>
<evidence type="ECO:0000259" key="4">
    <source>
        <dbReference type="SMART" id="SM00861"/>
    </source>
</evidence>
<dbReference type="CDD" id="cd07036">
    <property type="entry name" value="TPP_PYR_E1-PDHc-beta_like"/>
    <property type="match status" value="1"/>
</dbReference>
<dbReference type="RefSeq" id="WP_142509736.1">
    <property type="nucleotide sequence ID" value="NZ_SADV01000015.1"/>
</dbReference>
<gene>
    <name evidence="5" type="ORF">C7Y47_16310</name>
</gene>
<dbReference type="SUPFAM" id="SSF52518">
    <property type="entry name" value="Thiamin diphosphate-binding fold (THDP-binding)"/>
    <property type="match status" value="1"/>
</dbReference>
<dbReference type="OrthoDB" id="9771835at2"/>
<dbReference type="FunFam" id="3.40.50.970:FF:000001">
    <property type="entry name" value="Pyruvate dehydrogenase E1 beta subunit"/>
    <property type="match status" value="1"/>
</dbReference>
<evidence type="ECO:0000256" key="1">
    <source>
        <dbReference type="ARBA" id="ARBA00001964"/>
    </source>
</evidence>
<dbReference type="Pfam" id="PF02779">
    <property type="entry name" value="Transket_pyr"/>
    <property type="match status" value="1"/>
</dbReference>
<dbReference type="GO" id="GO:0016491">
    <property type="term" value="F:oxidoreductase activity"/>
    <property type="evidence" value="ECO:0007669"/>
    <property type="project" value="UniProtKB-KW"/>
</dbReference>
<name>A0A544UCI1_LYSSH</name>
<keyword evidence="2" id="KW-0560">Oxidoreductase</keyword>
<keyword evidence="3" id="KW-0786">Thiamine pyrophosphate</keyword>
<dbReference type="SMART" id="SM00861">
    <property type="entry name" value="Transket_pyr"/>
    <property type="match status" value="1"/>
</dbReference>
<sequence>MMEMTIVQAINTCLSQAMENDETILCLGEDIGKNGGVFRVTDGLIERFGERRVVDTPIAESAIIGAAVGLATRGLKPIAEIQFLGFIYEAMDQMVGQAARLRSRTEGTVTVPLVVRAPYGGGIHAPELHSDSLEALFLHSPGLKVVMPSTPSDAKGLLAAAIKDPDPVLFLEPLKLYRTIKEEVQEEYYEVPIGQAAIVQEGEHVTIVTYGPSVVTVKQAVAQLQEQGVSVEIIDLRTIAPIDYETIIQSVDKTGRLVVVHEAAKTGGVGAEIAAVIAENCMYAMHAPILRVTGYDTPFPVSSIEAEWMPTVARIVSAVQNVMKE</sequence>
<dbReference type="Gene3D" id="3.40.50.970">
    <property type="match status" value="1"/>
</dbReference>
<dbReference type="InterPro" id="IPR029061">
    <property type="entry name" value="THDP-binding"/>
</dbReference>
<reference evidence="5 6" key="1">
    <citation type="submission" date="2018-03" db="EMBL/GenBank/DDBJ databases">
        <title>Aerobic endospore-forming bacteria genome sequencing and assembly.</title>
        <authorList>
            <person name="Cavalcante D.A."/>
            <person name="Driks A."/>
            <person name="Putonti C."/>
            <person name="De-Souza M.T."/>
        </authorList>
    </citation>
    <scope>NUCLEOTIDE SEQUENCE [LARGE SCALE GENOMIC DNA]</scope>
    <source>
        <strain evidence="5 6">SDF0037</strain>
    </source>
</reference>
<evidence type="ECO:0000256" key="3">
    <source>
        <dbReference type="ARBA" id="ARBA00023052"/>
    </source>
</evidence>
<dbReference type="PANTHER" id="PTHR43257:SF2">
    <property type="entry name" value="PYRUVATE DEHYDROGENASE E1 COMPONENT SUBUNIT BETA"/>
    <property type="match status" value="1"/>
</dbReference>
<proteinExistence type="predicted"/>
<dbReference type="AlphaFoldDB" id="A0A544UCI1"/>
<dbReference type="InterPro" id="IPR005475">
    <property type="entry name" value="Transketolase-like_Pyr-bd"/>
</dbReference>
<dbReference type="FunFam" id="3.40.50.920:FF:000001">
    <property type="entry name" value="Pyruvate dehydrogenase E1 beta subunit"/>
    <property type="match status" value="1"/>
</dbReference>